<dbReference type="GO" id="GO:0005829">
    <property type="term" value="C:cytosol"/>
    <property type="evidence" value="ECO:0007669"/>
    <property type="project" value="TreeGrafter"/>
</dbReference>
<feature type="domain" description="FdhE N-terminal" evidence="3">
    <location>
        <begin position="24"/>
        <end position="182"/>
    </location>
</feature>
<accession>A0A512NLB3</accession>
<evidence type="ECO:0000313" key="6">
    <source>
        <dbReference type="EMBL" id="GEP59709.1"/>
    </source>
</evidence>
<feature type="domain" description="FdhE C-terminal" evidence="5">
    <location>
        <begin position="231"/>
        <end position="305"/>
    </location>
</feature>
<dbReference type="GO" id="GO:0051604">
    <property type="term" value="P:protein maturation"/>
    <property type="evidence" value="ECO:0007669"/>
    <property type="project" value="TreeGrafter"/>
</dbReference>
<dbReference type="Gene3D" id="3.90.1670.10">
    <property type="entry name" value="FdhE-like domain"/>
    <property type="match status" value="1"/>
</dbReference>
<dbReference type="InterPro" id="IPR024064">
    <property type="entry name" value="FdhE-like_sf"/>
</dbReference>
<dbReference type="PIRSF" id="PIRSF018296">
    <property type="entry name" value="Format_dh_formtn"/>
    <property type="match status" value="1"/>
</dbReference>
<dbReference type="HAMAP" id="MF_00611">
    <property type="entry name" value="FdeH"/>
    <property type="match status" value="1"/>
</dbReference>
<dbReference type="RefSeq" id="WP_147155081.1">
    <property type="nucleotide sequence ID" value="NZ_BKAJ01000138.1"/>
</dbReference>
<dbReference type="Pfam" id="PF04216">
    <property type="entry name" value="FdhE_N"/>
    <property type="match status" value="1"/>
</dbReference>
<dbReference type="Proteomes" id="UP000321058">
    <property type="component" value="Unassembled WGS sequence"/>
</dbReference>
<comment type="caution">
    <text evidence="6">The sequence shown here is derived from an EMBL/GenBank/DDBJ whole genome shotgun (WGS) entry which is preliminary data.</text>
</comment>
<evidence type="ECO:0000259" key="3">
    <source>
        <dbReference type="Pfam" id="PF04216"/>
    </source>
</evidence>
<name>A0A512NLB3_9HYPH</name>
<dbReference type="InterPro" id="IPR006452">
    <property type="entry name" value="Formate_DH_accessory"/>
</dbReference>
<dbReference type="AlphaFoldDB" id="A0A512NLB3"/>
<dbReference type="SUPFAM" id="SSF144020">
    <property type="entry name" value="FdhE-like"/>
    <property type="match status" value="1"/>
</dbReference>
<keyword evidence="1 2" id="KW-0963">Cytoplasm</keyword>
<dbReference type="CDD" id="cd16341">
    <property type="entry name" value="FdhE"/>
    <property type="match status" value="1"/>
</dbReference>
<dbReference type="InterPro" id="IPR056774">
    <property type="entry name" value="FdhE_N"/>
</dbReference>
<dbReference type="Pfam" id="PF24859">
    <property type="entry name" value="FdhE_central"/>
    <property type="match status" value="1"/>
</dbReference>
<evidence type="ECO:0000259" key="4">
    <source>
        <dbReference type="Pfam" id="PF24859"/>
    </source>
</evidence>
<proteinExistence type="inferred from homology"/>
<dbReference type="OrthoDB" id="9794151at2"/>
<dbReference type="PANTHER" id="PTHR37689">
    <property type="entry name" value="PROTEIN FDHE"/>
    <property type="match status" value="1"/>
</dbReference>
<reference evidence="6 7" key="1">
    <citation type="submission" date="2019-07" db="EMBL/GenBank/DDBJ databases">
        <title>Whole genome shotgun sequence of Reyranella soli NBRC 108950.</title>
        <authorList>
            <person name="Hosoyama A."/>
            <person name="Uohara A."/>
            <person name="Ohji S."/>
            <person name="Ichikawa N."/>
        </authorList>
    </citation>
    <scope>NUCLEOTIDE SEQUENCE [LARGE SCALE GENOMIC DNA]</scope>
    <source>
        <strain evidence="6 7">NBRC 108950</strain>
    </source>
</reference>
<gene>
    <name evidence="6" type="primary">fdhE_3</name>
    <name evidence="2" type="synonym">fdhE</name>
    <name evidence="6" type="ORF">RSO01_68750</name>
</gene>
<dbReference type="InterPro" id="IPR056797">
    <property type="entry name" value="FdhE_central"/>
</dbReference>
<organism evidence="6 7">
    <name type="scientific">Reyranella soli</name>
    <dbReference type="NCBI Taxonomy" id="1230389"/>
    <lineage>
        <taxon>Bacteria</taxon>
        <taxon>Pseudomonadati</taxon>
        <taxon>Pseudomonadota</taxon>
        <taxon>Alphaproteobacteria</taxon>
        <taxon>Hyphomicrobiales</taxon>
        <taxon>Reyranellaceae</taxon>
        <taxon>Reyranella</taxon>
    </lineage>
</organism>
<dbReference type="PANTHER" id="PTHR37689:SF1">
    <property type="entry name" value="PROTEIN FDHE"/>
    <property type="match status" value="1"/>
</dbReference>
<dbReference type="NCBIfam" id="TIGR01562">
    <property type="entry name" value="FdhE"/>
    <property type="match status" value="1"/>
</dbReference>
<evidence type="ECO:0000256" key="2">
    <source>
        <dbReference type="HAMAP-Rule" id="MF_00611"/>
    </source>
</evidence>
<dbReference type="InterPro" id="IPR056796">
    <property type="entry name" value="FdhE_C"/>
</dbReference>
<dbReference type="GO" id="GO:0008199">
    <property type="term" value="F:ferric iron binding"/>
    <property type="evidence" value="ECO:0007669"/>
    <property type="project" value="TreeGrafter"/>
</dbReference>
<comment type="similarity">
    <text evidence="2">Belongs to the FdhE family.</text>
</comment>
<dbReference type="Pfam" id="PF24860">
    <property type="entry name" value="FdhE_C"/>
    <property type="match status" value="1"/>
</dbReference>
<feature type="domain" description="FdhE central" evidence="4">
    <location>
        <begin position="190"/>
        <end position="228"/>
    </location>
</feature>
<sequence length="314" mass="33461">MRQAHELLNGKWIGNQYGGVTAPEALMLPDPATRFARTAARLDALSTGHPMARWLDFMARVARAQHAVASMMRLSGSLVRIEVEDGVELTPPIAANSYRRDPIWREGLALLLDGLDIGAAPTSVRMTIAALRDSSIDGQEALADDFLHGSMEPGDLGAAVFVAAALQVYFTHLAASLPAASLSLLPQRGLCPCCGCTPVCGVIAETGKVRGARYLHCSLCGTAWNHVRAVCITCSHSRWLALRAIEGLGGAARIETCDDCGTYAKMLYQAEDAGVDPVADDLATLGLDVLACQEGWSRHAPNPFLWSGQLSRPG</sequence>
<comment type="subcellular location">
    <subcellularLocation>
        <location evidence="2">Cytoplasm</location>
    </subcellularLocation>
</comment>
<dbReference type="EMBL" id="BKAJ01000138">
    <property type="protein sequence ID" value="GEP59709.1"/>
    <property type="molecule type" value="Genomic_DNA"/>
</dbReference>
<evidence type="ECO:0000259" key="5">
    <source>
        <dbReference type="Pfam" id="PF24860"/>
    </source>
</evidence>
<comment type="function">
    <text evidence="2">Necessary for formate dehydrogenase activity.</text>
</comment>
<keyword evidence="7" id="KW-1185">Reference proteome</keyword>
<protein>
    <recommendedName>
        <fullName evidence="2">Protein FdhE homolog</fullName>
    </recommendedName>
</protein>
<evidence type="ECO:0000313" key="7">
    <source>
        <dbReference type="Proteomes" id="UP000321058"/>
    </source>
</evidence>
<evidence type="ECO:0000256" key="1">
    <source>
        <dbReference type="ARBA" id="ARBA00022490"/>
    </source>
</evidence>